<organism evidence="5 6">
    <name type="scientific">Nocardioides conyzicola</name>
    <dbReference type="NCBI Taxonomy" id="1651781"/>
    <lineage>
        <taxon>Bacteria</taxon>
        <taxon>Bacillati</taxon>
        <taxon>Actinomycetota</taxon>
        <taxon>Actinomycetes</taxon>
        <taxon>Propionibacteriales</taxon>
        <taxon>Nocardioidaceae</taxon>
        <taxon>Nocardioides</taxon>
    </lineage>
</organism>
<feature type="signal peptide" evidence="3">
    <location>
        <begin position="1"/>
        <end position="32"/>
    </location>
</feature>
<dbReference type="InterPro" id="IPR036116">
    <property type="entry name" value="FN3_sf"/>
</dbReference>
<name>A0ABP8Y9B2_9ACTN</name>
<keyword evidence="2" id="KW-0119">Carbohydrate metabolism</keyword>
<feature type="domain" description="Fibronectin type-III" evidence="4">
    <location>
        <begin position="129"/>
        <end position="223"/>
    </location>
</feature>
<feature type="chain" id="PRO_5046453948" description="Fibronectin type-III domain-containing protein" evidence="3">
    <location>
        <begin position="33"/>
        <end position="1311"/>
    </location>
</feature>
<keyword evidence="1" id="KW-0326">Glycosidase</keyword>
<keyword evidence="6" id="KW-1185">Reference proteome</keyword>
<dbReference type="Gene3D" id="2.60.40.10">
    <property type="entry name" value="Immunoglobulins"/>
    <property type="match status" value="10"/>
</dbReference>
<evidence type="ECO:0000313" key="5">
    <source>
        <dbReference type="EMBL" id="GAA4721726.1"/>
    </source>
</evidence>
<dbReference type="RefSeq" id="WP_345524282.1">
    <property type="nucleotide sequence ID" value="NZ_BAABKM010000005.1"/>
</dbReference>
<protein>
    <recommendedName>
        <fullName evidence="4">Fibronectin type-III domain-containing protein</fullName>
    </recommendedName>
</protein>
<dbReference type="Proteomes" id="UP001499974">
    <property type="component" value="Unassembled WGS sequence"/>
</dbReference>
<reference evidence="6" key="1">
    <citation type="journal article" date="2019" name="Int. J. Syst. Evol. Microbiol.">
        <title>The Global Catalogue of Microorganisms (GCM) 10K type strain sequencing project: providing services to taxonomists for standard genome sequencing and annotation.</title>
        <authorList>
            <consortium name="The Broad Institute Genomics Platform"/>
            <consortium name="The Broad Institute Genome Sequencing Center for Infectious Disease"/>
            <person name="Wu L."/>
            <person name="Ma J."/>
        </authorList>
    </citation>
    <scope>NUCLEOTIDE SEQUENCE [LARGE SCALE GENOMIC DNA]</scope>
    <source>
        <strain evidence="6">JCM 18531</strain>
    </source>
</reference>
<accession>A0ABP8Y9B2</accession>
<evidence type="ECO:0000256" key="1">
    <source>
        <dbReference type="ARBA" id="ARBA00023295"/>
    </source>
</evidence>
<keyword evidence="1" id="KW-0378">Hydrolase</keyword>
<comment type="caution">
    <text evidence="5">The sequence shown here is derived from an EMBL/GenBank/DDBJ whole genome shotgun (WGS) entry which is preliminary data.</text>
</comment>
<dbReference type="InterPro" id="IPR003961">
    <property type="entry name" value="FN3_dom"/>
</dbReference>
<evidence type="ECO:0000259" key="4">
    <source>
        <dbReference type="PROSITE" id="PS50853"/>
    </source>
</evidence>
<dbReference type="InterPro" id="IPR013783">
    <property type="entry name" value="Ig-like_fold"/>
</dbReference>
<dbReference type="SUPFAM" id="SSF49265">
    <property type="entry name" value="Fibronectin type III"/>
    <property type="match status" value="1"/>
</dbReference>
<dbReference type="Gene3D" id="2.60.40.2700">
    <property type="match status" value="2"/>
</dbReference>
<sequence>MLARGVHARVAPVMAGLLVLAALTVAGPPAAAAPAAPSGLTPSDTTVSGVPVLTWDRTPGATSYDVQVAGSSSFSTLLWSQSGTANHQAVPTTQLPAGELWWRVRSRDSTGAGDWSGAAFTRSGVAAPAVTGPADGVELAQPTQPPVLSWAPVAGVGSYTVEISPDDGFIDPTRIITSTTKGTSLVLTQLQIPGTYYWRVRGQLAAGFATEWSDPRSYRVLGLDKPGLVAPVDDVEQNIEEVVLDWTPVAGARSYDVQVSTDVNFQSITTVKVGVLGTRWSPPITLNNDQYYWRVRPVDAAGNKLDWSAVSVWKFRRAWPDQPALEYPADGDTVGDPFYYQWTPIALASEYEVQVSESPTFPDGETSSCSTIHTTLAPAGSACMPGAIGTYYWRVKAIDAPAMVVTDTILSDTQVFTYLPGMPVLTGPAPDATVQIPTLTWDPVALASTYKVTVTNVATGSAVVTDTTSATSYTPRQVLTPATYRWQVQAVSGDGRPGTSVLPNSQRRFVVEAAPSARAPTPEPLDSGGTFDRFPTLRWTPVAGADSYVVRIRRADGVAWARIADTFHYSEGDDRGTTFLTPGSYTWYVEAANGSAPVSESVGRGTFTIRQLPATIRYRAAITGNAITGAGGSALDSCDATLPAECQNLRQTPTLSWAPDVRVGAYRLYISRDSEMTNLVPGYNGIPVYDTMWTSPKALPDSQAGSAYFWEVVPCVTANFCGSLSHADHAFNKMSNQVEPLSPAPTALVTDDVTLTWRDFLSTEQSASASDTSLTTRARTEARTYVVQVATDANFQALVDTAEVDQTTYTSAATTYPEGPLYWRVQAMDGSRTALPWSQARSFTKLSPTPTPIAPADGASVPGDTPLSWHPLDFAASYDVEVYKGDDRIGNAGNRVLTASSQQVVYAPTTPLAATATPYTWRVRRVDASGRKGGWSALRPFVVTGPAPTLTSPSADADVPPSDALFTWDAEAAATTYRFERRRPATSDVAETVTTAATAWAPTKALPSGSWEWRITSLDVNGAALGWSAWRPFAVHDTPLATTPVGVQGSGGVGTAMTVVPPVWDMPGVVTTYQWLRDGSAIAGATGAVYELTTADYARKVSVRAAGVRPGYLTGTSTSVPVVVTPGVPLVATAPPVISGTVKVGQSLQTTTGTWPGTPRLSYAWLRDGQAVAGATGPTYRVAPTDAGHRLAVRVTATSAGYAPGSESSGARAVPRLTSKVIATTAPRVGARQRATVAVTITVPLTTAVGRVSVLEGRRTLVTRTVGATAHGQLTVRLPRLSKGRHVLTVRYLGTPEIAPSAPRTVRLRVG</sequence>
<proteinExistence type="predicted"/>
<dbReference type="PROSITE" id="PS50853">
    <property type="entry name" value="FN3"/>
    <property type="match status" value="1"/>
</dbReference>
<evidence type="ECO:0000313" key="6">
    <source>
        <dbReference type="Proteomes" id="UP001499974"/>
    </source>
</evidence>
<evidence type="ECO:0000256" key="2">
    <source>
        <dbReference type="ARBA" id="ARBA00023326"/>
    </source>
</evidence>
<keyword evidence="2" id="KW-0624">Polysaccharide degradation</keyword>
<dbReference type="EMBL" id="BAABKM010000005">
    <property type="protein sequence ID" value="GAA4721726.1"/>
    <property type="molecule type" value="Genomic_DNA"/>
</dbReference>
<keyword evidence="3" id="KW-0732">Signal</keyword>
<evidence type="ECO:0000256" key="3">
    <source>
        <dbReference type="SAM" id="SignalP"/>
    </source>
</evidence>
<gene>
    <name evidence="5" type="ORF">GCM10023349_47740</name>
</gene>